<dbReference type="AlphaFoldDB" id="A0A6A6QS96"/>
<dbReference type="InterPro" id="IPR032710">
    <property type="entry name" value="NTF2-like_dom_sf"/>
</dbReference>
<name>A0A6A6QS96_9PEZI</name>
<reference evidence="1" key="1">
    <citation type="journal article" date="2020" name="Stud. Mycol.">
        <title>101 Dothideomycetes genomes: a test case for predicting lifestyles and emergence of pathogens.</title>
        <authorList>
            <person name="Haridas S."/>
            <person name="Albert R."/>
            <person name="Binder M."/>
            <person name="Bloem J."/>
            <person name="Labutti K."/>
            <person name="Salamov A."/>
            <person name="Andreopoulos B."/>
            <person name="Baker S."/>
            <person name="Barry K."/>
            <person name="Bills G."/>
            <person name="Bluhm B."/>
            <person name="Cannon C."/>
            <person name="Castanera R."/>
            <person name="Culley D."/>
            <person name="Daum C."/>
            <person name="Ezra D."/>
            <person name="Gonzalez J."/>
            <person name="Henrissat B."/>
            <person name="Kuo A."/>
            <person name="Liang C."/>
            <person name="Lipzen A."/>
            <person name="Lutzoni F."/>
            <person name="Magnuson J."/>
            <person name="Mondo S."/>
            <person name="Nolan M."/>
            <person name="Ohm R."/>
            <person name="Pangilinan J."/>
            <person name="Park H.-J."/>
            <person name="Ramirez L."/>
            <person name="Alfaro M."/>
            <person name="Sun H."/>
            <person name="Tritt A."/>
            <person name="Yoshinaga Y."/>
            <person name="Zwiers L.-H."/>
            <person name="Turgeon B."/>
            <person name="Goodwin S."/>
            <person name="Spatafora J."/>
            <person name="Crous P."/>
            <person name="Grigoriev I."/>
        </authorList>
    </citation>
    <scope>NUCLEOTIDE SEQUENCE</scope>
    <source>
        <strain evidence="1">CBS 269.34</strain>
    </source>
</reference>
<evidence type="ECO:0000313" key="1">
    <source>
        <dbReference type="EMBL" id="KAF2495291.1"/>
    </source>
</evidence>
<dbReference type="InterPro" id="IPR009959">
    <property type="entry name" value="Cyclase_SnoaL-like"/>
</dbReference>
<gene>
    <name evidence="1" type="ORF">BU16DRAFT_561577</name>
</gene>
<dbReference type="PANTHER" id="PTHR38436:SF3">
    <property type="entry name" value="CARBOXYMETHYLENEBUTENOLIDASE-RELATED"/>
    <property type="match status" value="1"/>
</dbReference>
<dbReference type="Gene3D" id="3.10.450.50">
    <property type="match status" value="1"/>
</dbReference>
<evidence type="ECO:0008006" key="3">
    <source>
        <dbReference type="Google" id="ProtNLM"/>
    </source>
</evidence>
<dbReference type="SUPFAM" id="SSF54427">
    <property type="entry name" value="NTF2-like"/>
    <property type="match status" value="1"/>
</dbReference>
<dbReference type="EMBL" id="MU004189">
    <property type="protein sequence ID" value="KAF2495291.1"/>
    <property type="molecule type" value="Genomic_DNA"/>
</dbReference>
<dbReference type="Proteomes" id="UP000799750">
    <property type="component" value="Unassembled WGS sequence"/>
</dbReference>
<sequence length="377" mass="42159">MPLSNGNATPNGTTGFLSFNAKPPLVWITGDEEEFDETTLRYWKEEGFTTKYLPYKPTADPNTYIARLKALHNELPLGVHYALIAYGTAASVVLRIATKPMPRLCALVAYYPSVIPNPRATYPSQLELVVHLAGRQVVPQTEFKSYRYAGTTPGFAEYAKPEFEGVEAGLAWGRTLGCVQRGFRLDSRPQVEETWDKSLQLKFTTELYDDEYGSEMVDIMVPEDPHVTYGPTLTGGIGAQDLEVFYRDYFDPSIAPDSKIRLVSRTIGVDRVVDEMVVSFTHTAEIDWLLPNVPPTNKKVEIPIVSIVGVRGGKLTQEHVYWDQASVLLQIGLLDPENVPKDMKEEGLQRLPISGALQARQVLDPQKSRYHAFPPLI</sequence>
<dbReference type="PANTHER" id="PTHR38436">
    <property type="entry name" value="POLYKETIDE CYCLASE SNOAL-LIKE DOMAIN"/>
    <property type="match status" value="1"/>
</dbReference>
<dbReference type="OrthoDB" id="5440at2759"/>
<evidence type="ECO:0000313" key="2">
    <source>
        <dbReference type="Proteomes" id="UP000799750"/>
    </source>
</evidence>
<accession>A0A6A6QS96</accession>
<protein>
    <recommendedName>
        <fullName evidence="3">Dienelactone hydrolase</fullName>
    </recommendedName>
</protein>
<organism evidence="1 2">
    <name type="scientific">Lophium mytilinum</name>
    <dbReference type="NCBI Taxonomy" id="390894"/>
    <lineage>
        <taxon>Eukaryota</taxon>
        <taxon>Fungi</taxon>
        <taxon>Dikarya</taxon>
        <taxon>Ascomycota</taxon>
        <taxon>Pezizomycotina</taxon>
        <taxon>Dothideomycetes</taxon>
        <taxon>Pleosporomycetidae</taxon>
        <taxon>Mytilinidiales</taxon>
        <taxon>Mytilinidiaceae</taxon>
        <taxon>Lophium</taxon>
    </lineage>
</organism>
<dbReference type="GO" id="GO:0030638">
    <property type="term" value="P:polyketide metabolic process"/>
    <property type="evidence" value="ECO:0007669"/>
    <property type="project" value="InterPro"/>
</dbReference>
<keyword evidence="2" id="KW-1185">Reference proteome</keyword>
<proteinExistence type="predicted"/>